<gene>
    <name evidence="1" type="ORF">BCR37DRAFT_380752</name>
</gene>
<dbReference type="Proteomes" id="UP000193685">
    <property type="component" value="Unassembled WGS sequence"/>
</dbReference>
<accession>A0A1Y2FDG2</accession>
<protein>
    <submittedName>
        <fullName evidence="1">Uncharacterized protein</fullName>
    </submittedName>
</protein>
<sequence>MMIQVTTQMQKSEVAEFKLEDVMMHDDSVTYKDASGKDHVINEKMMTVLMKHPQGNILALQILKTGMDIGDRILIDSYPLARLAFLAIEAKYKHDASRELIRLRLELSNLKCSSDSASTVDTFLNKLSGVYDQMKLIEYANNPTMKGTALHFADTIAKIRFYLSSACTAFRVHHPYSI</sequence>
<proteinExistence type="predicted"/>
<keyword evidence="2" id="KW-1185">Reference proteome</keyword>
<dbReference type="GeneID" id="63786144"/>
<comment type="caution">
    <text evidence="1">The sequence shown here is derived from an EMBL/GenBank/DDBJ whole genome shotgun (WGS) entry which is preliminary data.</text>
</comment>
<organism evidence="1 2">
    <name type="scientific">Protomyces lactucae-debilis</name>
    <dbReference type="NCBI Taxonomy" id="2754530"/>
    <lineage>
        <taxon>Eukaryota</taxon>
        <taxon>Fungi</taxon>
        <taxon>Dikarya</taxon>
        <taxon>Ascomycota</taxon>
        <taxon>Taphrinomycotina</taxon>
        <taxon>Taphrinomycetes</taxon>
        <taxon>Taphrinales</taxon>
        <taxon>Protomycetaceae</taxon>
        <taxon>Protomyces</taxon>
    </lineage>
</organism>
<name>A0A1Y2FDG2_PROLT</name>
<evidence type="ECO:0000313" key="2">
    <source>
        <dbReference type="Proteomes" id="UP000193685"/>
    </source>
</evidence>
<dbReference type="EMBL" id="MCFI01000012">
    <property type="protein sequence ID" value="ORY80895.1"/>
    <property type="molecule type" value="Genomic_DNA"/>
</dbReference>
<dbReference type="RefSeq" id="XP_040724540.1">
    <property type="nucleotide sequence ID" value="XM_040869545.1"/>
</dbReference>
<reference evidence="1 2" key="1">
    <citation type="submission" date="2016-07" db="EMBL/GenBank/DDBJ databases">
        <title>Pervasive Adenine N6-methylation of Active Genes in Fungi.</title>
        <authorList>
            <consortium name="DOE Joint Genome Institute"/>
            <person name="Mondo S.J."/>
            <person name="Dannebaum R.O."/>
            <person name="Kuo R.C."/>
            <person name="Labutti K."/>
            <person name="Haridas S."/>
            <person name="Kuo A."/>
            <person name="Salamov A."/>
            <person name="Ahrendt S.R."/>
            <person name="Lipzen A."/>
            <person name="Sullivan W."/>
            <person name="Andreopoulos W.B."/>
            <person name="Clum A."/>
            <person name="Lindquist E."/>
            <person name="Daum C."/>
            <person name="Ramamoorthy G.K."/>
            <person name="Gryganskyi A."/>
            <person name="Culley D."/>
            <person name="Magnuson J.K."/>
            <person name="James T.Y."/>
            <person name="O'Malley M.A."/>
            <person name="Stajich J.E."/>
            <person name="Spatafora J.W."/>
            <person name="Visel A."/>
            <person name="Grigoriev I.V."/>
        </authorList>
    </citation>
    <scope>NUCLEOTIDE SEQUENCE [LARGE SCALE GENOMIC DNA]</scope>
    <source>
        <strain evidence="1 2">12-1054</strain>
    </source>
</reference>
<dbReference type="AlphaFoldDB" id="A0A1Y2FDG2"/>
<evidence type="ECO:0000313" key="1">
    <source>
        <dbReference type="EMBL" id="ORY80895.1"/>
    </source>
</evidence>